<reference evidence="1 2" key="1">
    <citation type="submission" date="2018-03" db="EMBL/GenBank/DDBJ databases">
        <title>Genomic Encyclopedia of Archaeal and Bacterial Type Strains, Phase II (KMG-II): from individual species to whole genera.</title>
        <authorList>
            <person name="Goeker M."/>
        </authorList>
    </citation>
    <scope>NUCLEOTIDE SEQUENCE [LARGE SCALE GENOMIC DNA]</scope>
    <source>
        <strain evidence="1 2">DSM 28354</strain>
    </source>
</reference>
<gene>
    <name evidence="1" type="ORF">CLV58_13639</name>
</gene>
<comment type="caution">
    <text evidence="1">The sequence shown here is derived from an EMBL/GenBank/DDBJ whole genome shotgun (WGS) entry which is preliminary data.</text>
</comment>
<organism evidence="1 2">
    <name type="scientific">Spirosoma oryzae</name>
    <dbReference type="NCBI Taxonomy" id="1469603"/>
    <lineage>
        <taxon>Bacteria</taxon>
        <taxon>Pseudomonadati</taxon>
        <taxon>Bacteroidota</taxon>
        <taxon>Cytophagia</taxon>
        <taxon>Cytophagales</taxon>
        <taxon>Cytophagaceae</taxon>
        <taxon>Spirosoma</taxon>
    </lineage>
</organism>
<evidence type="ECO:0000313" key="2">
    <source>
        <dbReference type="Proteomes" id="UP000238375"/>
    </source>
</evidence>
<evidence type="ECO:0000313" key="1">
    <source>
        <dbReference type="EMBL" id="PRY25904.1"/>
    </source>
</evidence>
<dbReference type="EMBL" id="PVTE01000036">
    <property type="protein sequence ID" value="PRY25904.1"/>
    <property type="molecule type" value="Genomic_DNA"/>
</dbReference>
<keyword evidence="2" id="KW-1185">Reference proteome</keyword>
<protein>
    <submittedName>
        <fullName evidence="1">Uncharacterized protein</fullName>
    </submittedName>
</protein>
<proteinExistence type="predicted"/>
<accession>A0A2T0RXI9</accession>
<name>A0A2T0RXI9_9BACT</name>
<dbReference type="RefSeq" id="WP_106140653.1">
    <property type="nucleotide sequence ID" value="NZ_PVTE01000036.1"/>
</dbReference>
<dbReference type="Proteomes" id="UP000238375">
    <property type="component" value="Unassembled WGS sequence"/>
</dbReference>
<dbReference type="InterPro" id="IPR023146">
    <property type="entry name" value="YfbU_alpha-helical_sf"/>
</dbReference>
<dbReference type="Gene3D" id="1.10.3190.10">
    <property type="entry name" value="yfbu gene product, domain 2"/>
    <property type="match status" value="1"/>
</dbReference>
<dbReference type="AlphaFoldDB" id="A0A2T0RXI9"/>
<sequence length="88" mass="9815">MTRNTRAESQAEVLAILLLYDCVFDSVNSLSSADQARLAIQANINLAHFRFEGFDRADGTKEHHYAILQSWIEGGALPRLQAAFTQYG</sequence>